<organism evidence="2 3">
    <name type="scientific">Quadrisphaera granulorum</name>
    <dbReference type="NCBI Taxonomy" id="317664"/>
    <lineage>
        <taxon>Bacteria</taxon>
        <taxon>Bacillati</taxon>
        <taxon>Actinomycetota</taxon>
        <taxon>Actinomycetes</taxon>
        <taxon>Kineosporiales</taxon>
        <taxon>Kineosporiaceae</taxon>
        <taxon>Quadrisphaera</taxon>
    </lineage>
</organism>
<evidence type="ECO:0000313" key="2">
    <source>
        <dbReference type="EMBL" id="PWJ55835.1"/>
    </source>
</evidence>
<protein>
    <recommendedName>
        <fullName evidence="4">Integral membrane protein</fullName>
    </recommendedName>
</protein>
<gene>
    <name evidence="2" type="ORF">BXY45_102201</name>
</gene>
<dbReference type="RefSeq" id="WP_109772883.1">
    <property type="nucleotide sequence ID" value="NZ_QGDQ01000002.1"/>
</dbReference>
<dbReference type="Proteomes" id="UP000245469">
    <property type="component" value="Unassembled WGS sequence"/>
</dbReference>
<sequence>MTTHPATGSAPAGAAPRRHRPLGALNHVGLVLATLLALSDLSGIFLVEPPTETSAQNGPPAEVLWFAFAMAVVTLAGVALAWAGRWRGPAVRIAAVARILSALTAVPAFFVGGVPTQLLVWAAVTVLVTVVAVVLMLLRPRRRA</sequence>
<feature type="transmembrane region" description="Helical" evidence="1">
    <location>
        <begin position="95"/>
        <end position="112"/>
    </location>
</feature>
<feature type="transmembrane region" description="Helical" evidence="1">
    <location>
        <begin position="118"/>
        <end position="138"/>
    </location>
</feature>
<keyword evidence="1" id="KW-1133">Transmembrane helix</keyword>
<evidence type="ECO:0000313" key="3">
    <source>
        <dbReference type="Proteomes" id="UP000245469"/>
    </source>
</evidence>
<name>A0A316ADJ9_9ACTN</name>
<dbReference type="EMBL" id="QGDQ01000002">
    <property type="protein sequence ID" value="PWJ55835.1"/>
    <property type="molecule type" value="Genomic_DNA"/>
</dbReference>
<dbReference type="OrthoDB" id="9999615at2"/>
<proteinExistence type="predicted"/>
<comment type="caution">
    <text evidence="2">The sequence shown here is derived from an EMBL/GenBank/DDBJ whole genome shotgun (WGS) entry which is preliminary data.</text>
</comment>
<feature type="transmembrane region" description="Helical" evidence="1">
    <location>
        <begin position="27"/>
        <end position="47"/>
    </location>
</feature>
<accession>A0A316ADJ9</accession>
<dbReference type="AlphaFoldDB" id="A0A316ADJ9"/>
<evidence type="ECO:0000256" key="1">
    <source>
        <dbReference type="SAM" id="Phobius"/>
    </source>
</evidence>
<keyword evidence="1" id="KW-0812">Transmembrane</keyword>
<reference evidence="2 3" key="1">
    <citation type="submission" date="2018-03" db="EMBL/GenBank/DDBJ databases">
        <title>Genomic Encyclopedia of Archaeal and Bacterial Type Strains, Phase II (KMG-II): from individual species to whole genera.</title>
        <authorList>
            <person name="Goeker M."/>
        </authorList>
    </citation>
    <scope>NUCLEOTIDE SEQUENCE [LARGE SCALE GENOMIC DNA]</scope>
    <source>
        <strain evidence="2 3">DSM 44889</strain>
    </source>
</reference>
<evidence type="ECO:0008006" key="4">
    <source>
        <dbReference type="Google" id="ProtNLM"/>
    </source>
</evidence>
<keyword evidence="1" id="KW-0472">Membrane</keyword>
<keyword evidence="3" id="KW-1185">Reference proteome</keyword>
<feature type="transmembrane region" description="Helical" evidence="1">
    <location>
        <begin position="63"/>
        <end position="83"/>
    </location>
</feature>